<dbReference type="AlphaFoldDB" id="A0A7U8C2I3"/>
<dbReference type="EMBL" id="AAOW01000020">
    <property type="protein sequence ID" value="EAR60248.1"/>
    <property type="molecule type" value="Genomic_DNA"/>
</dbReference>
<feature type="chain" id="PRO_5031126246" description="Transferrin-binding protein B C-lobe/N-lobe beta barrel domain-containing protein" evidence="1">
    <location>
        <begin position="24"/>
        <end position="372"/>
    </location>
</feature>
<reference evidence="2 3" key="1">
    <citation type="submission" date="2006-02" db="EMBL/GenBank/DDBJ databases">
        <authorList>
            <person name="Pinhassi J."/>
            <person name="Pedros-Alio C."/>
            <person name="Ferriera S."/>
            <person name="Johnson J."/>
            <person name="Kravitz S."/>
            <person name="Halpern A."/>
            <person name="Remington K."/>
            <person name="Beeson K."/>
            <person name="Tran B."/>
            <person name="Rogers Y.-H."/>
            <person name="Friedman R."/>
            <person name="Venter J.C."/>
        </authorList>
    </citation>
    <scope>NUCLEOTIDE SEQUENCE [LARGE SCALE GENOMIC DNA]</scope>
    <source>
        <strain evidence="2 3">MED92</strain>
    </source>
</reference>
<evidence type="ECO:0000313" key="2">
    <source>
        <dbReference type="EMBL" id="EAR60248.1"/>
    </source>
</evidence>
<dbReference type="OrthoDB" id="8607327at2"/>
<evidence type="ECO:0000256" key="1">
    <source>
        <dbReference type="SAM" id="SignalP"/>
    </source>
</evidence>
<feature type="signal peptide" evidence="1">
    <location>
        <begin position="1"/>
        <end position="23"/>
    </location>
</feature>
<name>A0A7U8C2I3_NEPCE</name>
<accession>A0A7U8C2I3</accession>
<comment type="caution">
    <text evidence="2">The sequence shown here is derived from an EMBL/GenBank/DDBJ whole genome shotgun (WGS) entry which is preliminary data.</text>
</comment>
<organism evidence="2 3">
    <name type="scientific">Neptuniibacter caesariensis</name>
    <dbReference type="NCBI Taxonomy" id="207954"/>
    <lineage>
        <taxon>Bacteria</taxon>
        <taxon>Pseudomonadati</taxon>
        <taxon>Pseudomonadota</taxon>
        <taxon>Gammaproteobacteria</taxon>
        <taxon>Oceanospirillales</taxon>
        <taxon>Oceanospirillaceae</taxon>
        <taxon>Neptuniibacter</taxon>
    </lineage>
</organism>
<dbReference type="Gene3D" id="2.40.160.90">
    <property type="match status" value="1"/>
</dbReference>
<dbReference type="RefSeq" id="WP_007022466.1">
    <property type="nucleotide sequence ID" value="NZ_CH724127.1"/>
</dbReference>
<evidence type="ECO:0008006" key="4">
    <source>
        <dbReference type="Google" id="ProtNLM"/>
    </source>
</evidence>
<dbReference type="SUPFAM" id="SSF56925">
    <property type="entry name" value="OMPA-like"/>
    <property type="match status" value="1"/>
</dbReference>
<protein>
    <recommendedName>
        <fullName evidence="4">Transferrin-binding protein B C-lobe/N-lobe beta barrel domain-containing protein</fullName>
    </recommendedName>
</protein>
<sequence>MWTRTLLATSVATALVFGASVNAAANKDDDNDSVRSWGPWNGVQTAAGPGAAGAILPPFIAAVDQNSNNTNSSSFDANFSENVVDNAGYREYMAWYSRTKHEDGKYERGTFNSITEIDGPEGRGRSRLDFEVGTEAGDQTYSPRVLSGFDAGFFAHYHDSKRVNRKKTNHQFFHLMTILNGQAGPFKPVAQGELSEEEIAYYQGSWGGLDHFKRNNGRWKMDRFNNRGVFIIGQTSSIDSVQNVLAGNSSVNYSGHMMFGGSVNITLNLGAAKSWSGSFNANFDNKHAYGPAVDGGEGGMVQFQVNNGIINGVDLSAVVNDNNVTGAVDASFFGDQAQHINGIVDVEHTELGDLVDVFQTSNTNIGPVPKDI</sequence>
<keyword evidence="3" id="KW-1185">Reference proteome</keyword>
<evidence type="ECO:0000313" key="3">
    <source>
        <dbReference type="Proteomes" id="UP000002171"/>
    </source>
</evidence>
<keyword evidence="1" id="KW-0732">Signal</keyword>
<dbReference type="Proteomes" id="UP000002171">
    <property type="component" value="Unassembled WGS sequence"/>
</dbReference>
<proteinExistence type="predicted"/>
<gene>
    <name evidence="2" type="ORF">MED92_02244</name>
</gene>
<dbReference type="InterPro" id="IPR011250">
    <property type="entry name" value="OMP/PagP_B-barrel"/>
</dbReference>